<organism evidence="10">
    <name type="scientific">marine metagenome</name>
    <dbReference type="NCBI Taxonomy" id="408172"/>
    <lineage>
        <taxon>unclassified sequences</taxon>
        <taxon>metagenomes</taxon>
        <taxon>ecological metagenomes</taxon>
    </lineage>
</organism>
<dbReference type="PANTHER" id="PTHR43498:SF1">
    <property type="entry name" value="COB--COM HETERODISULFIDE REDUCTASE IRON-SULFUR SUBUNIT A"/>
    <property type="match status" value="1"/>
</dbReference>
<dbReference type="PRINTS" id="PR00411">
    <property type="entry name" value="PNDRDTASEI"/>
</dbReference>
<sequence length="718" mass="79770">MDSKTGVYICSGCDIDQAMDVEELAKVASKECKVPVSKTHPVLCSEDGVKLLKEDREKEGVNRFMIAACSQRFHETTFDMGEENIVVRAPIREYVAWTQKTRDESGEVDEDTQLAGEEYIQMYTAKLKKHGIPQPFEQDTSKKLLVIGGGVSGMTAATEAANAGYSVDLVEKKGHLGGFCLDEHKLIPSRAPFSEPEINYVSAIVSTVEENKLIKVHTSSFVNSISGQPGEFQVKLNQQGKTEKFKCGAVIMATGSQPYDTAKLSHLGINYDNVVSSAEFEQMAKSENILRKDGKPALNVGFIQCAGSRTPDHLPYCSGTCCMDSLKQAAYIREQNPEAKAHIIYRDIRTPGLYENFYRSRQDDPGVFLTQGDVVGVKETTDKKIAVEVDNTLFGEPVNFEMDLLVLAVGQVPSTLSGESALNLEYRQGPDLPELKYGYPDSHFICFPYETRRTGIYAVGSVRQPMDINDAKLDATGAAMKAIQSMELTDQGKTVHPRVGDQTFPEFALDRCTSCKRCTEECPFGVLEEDEKGTPFPNAARCRSCGVCMGSCPVQIISFKDSSPTIFKEMMTSFEMPDEFDEKPRILIFACENDALPVFDMAAMNRLKINTNVRIMPMRCLGGLNLIYVTDALSYGYDGIMFMGCAYGDDYQCHFVNGSELAHTRLGKVQETIGRLNLESERVRQYAISMNDYERLPKIIDDFVEELEDFGPNPFKGM</sequence>
<keyword evidence="3" id="KW-0004">4Fe-4S</keyword>
<protein>
    <recommendedName>
        <fullName evidence="9">4Fe-4S ferredoxin-type domain-containing protein</fullName>
    </recommendedName>
</protein>
<dbReference type="InterPro" id="IPR017896">
    <property type="entry name" value="4Fe4S_Fe-S-bd"/>
</dbReference>
<evidence type="ECO:0000256" key="7">
    <source>
        <dbReference type="ARBA" id="ARBA00023004"/>
    </source>
</evidence>
<keyword evidence="5" id="KW-0285">Flavoprotein</keyword>
<dbReference type="GO" id="GO:0046872">
    <property type="term" value="F:metal ion binding"/>
    <property type="evidence" value="ECO:0007669"/>
    <property type="project" value="UniProtKB-KW"/>
</dbReference>
<evidence type="ECO:0000256" key="3">
    <source>
        <dbReference type="ARBA" id="ARBA00022485"/>
    </source>
</evidence>
<comment type="similarity">
    <text evidence="2">Belongs to the HdrA family.</text>
</comment>
<proteinExistence type="inferred from homology"/>
<evidence type="ECO:0000256" key="1">
    <source>
        <dbReference type="ARBA" id="ARBA00001974"/>
    </source>
</evidence>
<evidence type="ECO:0000256" key="5">
    <source>
        <dbReference type="ARBA" id="ARBA00022827"/>
    </source>
</evidence>
<dbReference type="GO" id="GO:0016491">
    <property type="term" value="F:oxidoreductase activity"/>
    <property type="evidence" value="ECO:0007669"/>
    <property type="project" value="UniProtKB-KW"/>
</dbReference>
<keyword evidence="7" id="KW-0408">Iron</keyword>
<dbReference type="Pfam" id="PF13187">
    <property type="entry name" value="Fer4_9"/>
    <property type="match status" value="1"/>
</dbReference>
<dbReference type="InterPro" id="IPR036188">
    <property type="entry name" value="FAD/NAD-bd_sf"/>
</dbReference>
<dbReference type="InterPro" id="IPR023753">
    <property type="entry name" value="FAD/NAD-binding_dom"/>
</dbReference>
<dbReference type="PANTHER" id="PTHR43498">
    <property type="entry name" value="FERREDOXIN:COB-COM HETERODISULFIDE REDUCTASE SUBUNIT A"/>
    <property type="match status" value="1"/>
</dbReference>
<feature type="domain" description="4Fe-4S ferredoxin-type" evidence="9">
    <location>
        <begin position="533"/>
        <end position="562"/>
    </location>
</feature>
<evidence type="ECO:0000256" key="6">
    <source>
        <dbReference type="ARBA" id="ARBA00023002"/>
    </source>
</evidence>
<feature type="domain" description="4Fe-4S ferredoxin-type" evidence="9">
    <location>
        <begin position="503"/>
        <end position="532"/>
    </location>
</feature>
<dbReference type="InterPro" id="IPR003813">
    <property type="entry name" value="MvhD/FlpD"/>
</dbReference>
<keyword evidence="5" id="KW-0274">FAD</keyword>
<gene>
    <name evidence="10" type="ORF">METZ01_LOCUS76422</name>
</gene>
<dbReference type="PROSITE" id="PS00198">
    <property type="entry name" value="4FE4S_FER_1"/>
    <property type="match status" value="2"/>
</dbReference>
<dbReference type="Gene3D" id="3.30.70.20">
    <property type="match status" value="1"/>
</dbReference>
<dbReference type="InterPro" id="IPR039650">
    <property type="entry name" value="HdrA-like"/>
</dbReference>
<accession>A0A381U7N6</accession>
<dbReference type="GO" id="GO:0051539">
    <property type="term" value="F:4 iron, 4 sulfur cluster binding"/>
    <property type="evidence" value="ECO:0007669"/>
    <property type="project" value="UniProtKB-KW"/>
</dbReference>
<dbReference type="EMBL" id="UINC01005791">
    <property type="protein sequence ID" value="SVA23568.1"/>
    <property type="molecule type" value="Genomic_DNA"/>
</dbReference>
<evidence type="ECO:0000256" key="8">
    <source>
        <dbReference type="ARBA" id="ARBA00023014"/>
    </source>
</evidence>
<evidence type="ECO:0000313" key="10">
    <source>
        <dbReference type="EMBL" id="SVA23568.1"/>
    </source>
</evidence>
<evidence type="ECO:0000256" key="2">
    <source>
        <dbReference type="ARBA" id="ARBA00006561"/>
    </source>
</evidence>
<name>A0A381U7N6_9ZZZZ</name>
<reference evidence="10" key="1">
    <citation type="submission" date="2018-05" db="EMBL/GenBank/DDBJ databases">
        <authorList>
            <person name="Lanie J.A."/>
            <person name="Ng W.-L."/>
            <person name="Kazmierczak K.M."/>
            <person name="Andrzejewski T.M."/>
            <person name="Davidsen T.M."/>
            <person name="Wayne K.J."/>
            <person name="Tettelin H."/>
            <person name="Glass J.I."/>
            <person name="Rusch D."/>
            <person name="Podicherti R."/>
            <person name="Tsui H.-C.T."/>
            <person name="Winkler M.E."/>
        </authorList>
    </citation>
    <scope>NUCLEOTIDE SEQUENCE</scope>
</reference>
<dbReference type="InterPro" id="IPR017900">
    <property type="entry name" value="4Fe4S_Fe_S_CS"/>
</dbReference>
<dbReference type="Pfam" id="PF07992">
    <property type="entry name" value="Pyr_redox_2"/>
    <property type="match status" value="1"/>
</dbReference>
<dbReference type="PROSITE" id="PS51379">
    <property type="entry name" value="4FE4S_FER_2"/>
    <property type="match status" value="2"/>
</dbReference>
<evidence type="ECO:0000256" key="4">
    <source>
        <dbReference type="ARBA" id="ARBA00022723"/>
    </source>
</evidence>
<dbReference type="SUPFAM" id="SSF51971">
    <property type="entry name" value="Nucleotide-binding domain"/>
    <property type="match status" value="1"/>
</dbReference>
<dbReference type="Pfam" id="PF02662">
    <property type="entry name" value="FlpD"/>
    <property type="match status" value="1"/>
</dbReference>
<dbReference type="AlphaFoldDB" id="A0A381U7N6"/>
<dbReference type="Gene3D" id="3.50.50.60">
    <property type="entry name" value="FAD/NAD(P)-binding domain"/>
    <property type="match status" value="1"/>
</dbReference>
<comment type="cofactor">
    <cofactor evidence="1">
        <name>FAD</name>
        <dbReference type="ChEBI" id="CHEBI:57692"/>
    </cofactor>
</comment>
<dbReference type="SUPFAM" id="SSF54862">
    <property type="entry name" value="4Fe-4S ferredoxins"/>
    <property type="match status" value="1"/>
</dbReference>
<keyword evidence="8" id="KW-0411">Iron-sulfur</keyword>
<dbReference type="PRINTS" id="PR00368">
    <property type="entry name" value="FADPNR"/>
</dbReference>
<keyword evidence="4" id="KW-0479">Metal-binding</keyword>
<keyword evidence="6" id="KW-0560">Oxidoreductase</keyword>
<evidence type="ECO:0000259" key="9">
    <source>
        <dbReference type="PROSITE" id="PS51379"/>
    </source>
</evidence>